<name>A0AAN9RDY9_CANGL</name>
<accession>A0AAN9RDY9</accession>
<organism evidence="1 2">
    <name type="scientific">Canavalia gladiata</name>
    <name type="common">Sword bean</name>
    <name type="synonym">Dolichos gladiatus</name>
    <dbReference type="NCBI Taxonomy" id="3824"/>
    <lineage>
        <taxon>Eukaryota</taxon>
        <taxon>Viridiplantae</taxon>
        <taxon>Streptophyta</taxon>
        <taxon>Embryophyta</taxon>
        <taxon>Tracheophyta</taxon>
        <taxon>Spermatophyta</taxon>
        <taxon>Magnoliopsida</taxon>
        <taxon>eudicotyledons</taxon>
        <taxon>Gunneridae</taxon>
        <taxon>Pentapetalae</taxon>
        <taxon>rosids</taxon>
        <taxon>fabids</taxon>
        <taxon>Fabales</taxon>
        <taxon>Fabaceae</taxon>
        <taxon>Papilionoideae</taxon>
        <taxon>50 kb inversion clade</taxon>
        <taxon>NPAAA clade</taxon>
        <taxon>indigoferoid/millettioid clade</taxon>
        <taxon>Phaseoleae</taxon>
        <taxon>Canavalia</taxon>
    </lineage>
</organism>
<dbReference type="EMBL" id="JAYMYQ010000001">
    <property type="protein sequence ID" value="KAK7363093.1"/>
    <property type="molecule type" value="Genomic_DNA"/>
</dbReference>
<evidence type="ECO:0000313" key="2">
    <source>
        <dbReference type="Proteomes" id="UP001367508"/>
    </source>
</evidence>
<dbReference type="Proteomes" id="UP001367508">
    <property type="component" value="Unassembled WGS sequence"/>
</dbReference>
<sequence length="75" mass="8360">MSIGKVEASRKLLAPSFGGFGNVPGLNLPPFPRVTQWPEYRLPPFFRNIPNYYPPVPSGPRRSFFSPPTITTSNP</sequence>
<proteinExistence type="predicted"/>
<dbReference type="AlphaFoldDB" id="A0AAN9RDY9"/>
<comment type="caution">
    <text evidence="1">The sequence shown here is derived from an EMBL/GenBank/DDBJ whole genome shotgun (WGS) entry which is preliminary data.</text>
</comment>
<reference evidence="1 2" key="1">
    <citation type="submission" date="2024-01" db="EMBL/GenBank/DDBJ databases">
        <title>The genomes of 5 underutilized Papilionoideae crops provide insights into root nodulation and disease resistanc.</title>
        <authorList>
            <person name="Jiang F."/>
        </authorList>
    </citation>
    <scope>NUCLEOTIDE SEQUENCE [LARGE SCALE GENOMIC DNA]</scope>
    <source>
        <strain evidence="1">LVBAO_FW01</strain>
        <tissue evidence="1">Leaves</tissue>
    </source>
</reference>
<keyword evidence="2" id="KW-1185">Reference proteome</keyword>
<protein>
    <submittedName>
        <fullName evidence="1">Uncharacterized protein</fullName>
    </submittedName>
</protein>
<gene>
    <name evidence="1" type="ORF">VNO77_05222</name>
</gene>
<evidence type="ECO:0000313" key="1">
    <source>
        <dbReference type="EMBL" id="KAK7363093.1"/>
    </source>
</evidence>